<name>A0ABD3R132_9STRA</name>
<dbReference type="Proteomes" id="UP001516023">
    <property type="component" value="Unassembled WGS sequence"/>
</dbReference>
<comment type="caution">
    <text evidence="1">The sequence shown here is derived from an EMBL/GenBank/DDBJ whole genome shotgun (WGS) entry which is preliminary data.</text>
</comment>
<sequence>MKKLVASSFERREQSATTLEEKKRVQFNFELYATLRAITNYLNDDKNRGSIKNFQIKWGQGLVQMYAPLATRDDYKSPFPQRDDEYQDYDYDKNKLLDALGKLTAVLAQLKEGGWMGYYEISIPYDDYGSVVTVAIDDYVPIGTEILLSEQGYKCEGPIQALVKYLLDASGINFALDTFYIDPSTTRQTDYNPTQLLLSMNNLRAI</sequence>
<reference evidence="1 2" key="1">
    <citation type="journal article" date="2020" name="G3 (Bethesda)">
        <title>Improved Reference Genome for Cyclotella cryptica CCMP332, a Model for Cell Wall Morphogenesis, Salinity Adaptation, and Lipid Production in Diatoms (Bacillariophyta).</title>
        <authorList>
            <person name="Roberts W.R."/>
            <person name="Downey K.M."/>
            <person name="Ruck E.C."/>
            <person name="Traller J.C."/>
            <person name="Alverson A.J."/>
        </authorList>
    </citation>
    <scope>NUCLEOTIDE SEQUENCE [LARGE SCALE GENOMIC DNA]</scope>
    <source>
        <strain evidence="1 2">CCMP332</strain>
    </source>
</reference>
<keyword evidence="2" id="KW-1185">Reference proteome</keyword>
<proteinExistence type="predicted"/>
<dbReference type="EMBL" id="JABMIG020000004">
    <property type="protein sequence ID" value="KAL3805016.1"/>
    <property type="molecule type" value="Genomic_DNA"/>
</dbReference>
<gene>
    <name evidence="1" type="ORF">HJC23_003244</name>
</gene>
<organism evidence="1 2">
    <name type="scientific">Cyclotella cryptica</name>
    <dbReference type="NCBI Taxonomy" id="29204"/>
    <lineage>
        <taxon>Eukaryota</taxon>
        <taxon>Sar</taxon>
        <taxon>Stramenopiles</taxon>
        <taxon>Ochrophyta</taxon>
        <taxon>Bacillariophyta</taxon>
        <taxon>Coscinodiscophyceae</taxon>
        <taxon>Thalassiosirophycidae</taxon>
        <taxon>Stephanodiscales</taxon>
        <taxon>Stephanodiscaceae</taxon>
        <taxon>Cyclotella</taxon>
    </lineage>
</organism>
<evidence type="ECO:0000313" key="1">
    <source>
        <dbReference type="EMBL" id="KAL3805016.1"/>
    </source>
</evidence>
<protein>
    <submittedName>
        <fullName evidence="1">Uncharacterized protein</fullName>
    </submittedName>
</protein>
<evidence type="ECO:0000313" key="2">
    <source>
        <dbReference type="Proteomes" id="UP001516023"/>
    </source>
</evidence>
<accession>A0ABD3R132</accession>
<dbReference type="AlphaFoldDB" id="A0ABD3R132"/>